<name>A0A1C3YCJ6_9HYPH</name>
<gene>
    <name evidence="1" type="ORF">GA0061105_1413</name>
</gene>
<dbReference type="EMBL" id="FMAJ01000041">
    <property type="protein sequence ID" value="SCB62272.1"/>
    <property type="molecule type" value="Genomic_DNA"/>
</dbReference>
<proteinExistence type="predicted"/>
<dbReference type="AlphaFoldDB" id="A0A1C3YCJ6"/>
<evidence type="ECO:0000313" key="2">
    <source>
        <dbReference type="Proteomes" id="UP000198723"/>
    </source>
</evidence>
<organism evidence="1 2">
    <name type="scientific">Rhizobium aethiopicum</name>
    <dbReference type="NCBI Taxonomy" id="1138170"/>
    <lineage>
        <taxon>Bacteria</taxon>
        <taxon>Pseudomonadati</taxon>
        <taxon>Pseudomonadota</taxon>
        <taxon>Alphaproteobacteria</taxon>
        <taxon>Hyphomicrobiales</taxon>
        <taxon>Rhizobiaceae</taxon>
        <taxon>Rhizobium/Agrobacterium group</taxon>
        <taxon>Rhizobium</taxon>
    </lineage>
</organism>
<protein>
    <submittedName>
        <fullName evidence="1">Uncharacterized protein</fullName>
    </submittedName>
</protein>
<sequence length="70" mass="7926">MSAMTNDRIQENELYRADSLRVRERGDMGSRNGKLTPQSGVYYVAEGLPFNWTKVNTEGRKTFSAGLQLL</sequence>
<accession>A0A1C3YCJ6</accession>
<dbReference type="Proteomes" id="UP000198723">
    <property type="component" value="Unassembled WGS sequence"/>
</dbReference>
<reference evidence="1 2" key="1">
    <citation type="submission" date="2016-08" db="EMBL/GenBank/DDBJ databases">
        <authorList>
            <person name="Seilhamer J.J."/>
        </authorList>
    </citation>
    <scope>NUCLEOTIDE SEQUENCE [LARGE SCALE GENOMIC DNA]</scope>
    <source>
        <strain evidence="1 2">HBR26</strain>
    </source>
</reference>
<evidence type="ECO:0000313" key="1">
    <source>
        <dbReference type="EMBL" id="SCB62272.1"/>
    </source>
</evidence>